<dbReference type="Proteomes" id="UP000027059">
    <property type="component" value="Chromosome"/>
</dbReference>
<dbReference type="PANTHER" id="PTHR42792:SF1">
    <property type="entry name" value="FLAGELLAR HOOK-ASSOCIATED PROTEIN 3"/>
    <property type="match status" value="1"/>
</dbReference>
<dbReference type="SUPFAM" id="SSF64518">
    <property type="entry name" value="Phase 1 flagellin"/>
    <property type="match status" value="1"/>
</dbReference>
<evidence type="ECO:0000259" key="1">
    <source>
        <dbReference type="Pfam" id="PF00669"/>
    </source>
</evidence>
<keyword evidence="2" id="KW-0282">Flagellum</keyword>
<dbReference type="OrthoDB" id="9810955at2"/>
<keyword evidence="3" id="KW-1185">Reference proteome</keyword>
<dbReference type="GO" id="GO:0005198">
    <property type="term" value="F:structural molecule activity"/>
    <property type="evidence" value="ECO:0007669"/>
    <property type="project" value="InterPro"/>
</dbReference>
<dbReference type="AlphaFoldDB" id="A0A059Y0X3"/>
<dbReference type="HOGENOM" id="CLU_024437_2_1_0"/>
<dbReference type="KEGG" id="lfp:Y981_11955"/>
<organism evidence="2 3">
    <name type="scientific">Leptospirillum ferriphilum YSK</name>
    <dbReference type="NCBI Taxonomy" id="1441628"/>
    <lineage>
        <taxon>Bacteria</taxon>
        <taxon>Pseudomonadati</taxon>
        <taxon>Nitrospirota</taxon>
        <taxon>Nitrospiria</taxon>
        <taxon>Nitrospirales</taxon>
        <taxon>Nitrospiraceae</taxon>
        <taxon>Leptospirillum</taxon>
    </lineage>
</organism>
<gene>
    <name evidence="2" type="ORF">Y981_11955</name>
</gene>
<dbReference type="RefSeq" id="WP_014961994.1">
    <property type="nucleotide sequence ID" value="NZ_CP007243.1"/>
</dbReference>
<dbReference type="InterPro" id="IPR001492">
    <property type="entry name" value="Flagellin"/>
</dbReference>
<feature type="domain" description="Flagellin N-terminal" evidence="1">
    <location>
        <begin position="19"/>
        <end position="140"/>
    </location>
</feature>
<keyword evidence="2" id="KW-0966">Cell projection</keyword>
<proteinExistence type="predicted"/>
<reference evidence="3" key="1">
    <citation type="submission" date="2014-02" db="EMBL/GenBank/DDBJ databases">
        <title>Complete genome sequence and comparative genomic analysis of the nitrogen-fixing bacterium Leptospirillum ferriphilum YSK.</title>
        <authorList>
            <person name="Guo X."/>
            <person name="Yin H."/>
            <person name="Liang Y."/>
            <person name="Hu Q."/>
            <person name="Ma L."/>
            <person name="Xiao Y."/>
            <person name="Zhang X."/>
            <person name="Qiu G."/>
            <person name="Liu X."/>
        </authorList>
    </citation>
    <scope>NUCLEOTIDE SEQUENCE [LARGE SCALE GENOMIC DNA]</scope>
    <source>
        <strain evidence="3">YSK</strain>
    </source>
</reference>
<evidence type="ECO:0000313" key="3">
    <source>
        <dbReference type="Proteomes" id="UP000027059"/>
    </source>
</evidence>
<protein>
    <submittedName>
        <fullName evidence="2">Flagellar hook protein FlgL</fullName>
    </submittedName>
</protein>
<dbReference type="EMBL" id="CP007243">
    <property type="protein sequence ID" value="AIA31186.1"/>
    <property type="molecule type" value="Genomic_DNA"/>
</dbReference>
<name>A0A059Y0X3_9BACT</name>
<dbReference type="GO" id="GO:0009288">
    <property type="term" value="C:bacterial-type flagellum"/>
    <property type="evidence" value="ECO:0007669"/>
    <property type="project" value="InterPro"/>
</dbReference>
<dbReference type="InterPro" id="IPR001029">
    <property type="entry name" value="Flagellin_N"/>
</dbReference>
<reference evidence="2 3" key="2">
    <citation type="journal article" date="2015" name="Biomed. Res. Int.">
        <title>Effects of Arsenite Resistance on the Growth and Functional Gene Expression of Leptospirillum ferriphilum and Acidithiobacillus thiooxidans in Pure Culture and Coculture.</title>
        <authorList>
            <person name="Jiang H."/>
            <person name="Liang Y."/>
            <person name="Yin H."/>
            <person name="Xiao Y."/>
            <person name="Guo X."/>
            <person name="Xu Y."/>
            <person name="Hu Q."/>
            <person name="Liu H."/>
            <person name="Liu X."/>
        </authorList>
    </citation>
    <scope>NUCLEOTIDE SEQUENCE [LARGE SCALE GENOMIC DNA]</scope>
    <source>
        <strain evidence="2 3">YSK</strain>
    </source>
</reference>
<evidence type="ECO:0000313" key="2">
    <source>
        <dbReference type="EMBL" id="AIA31186.1"/>
    </source>
</evidence>
<sequence>MIRVTGLMTNREVIASHDQAIDNLYDVDRQISSGKQFETPGDAPGRMGESLRINRNLSVTRRIIENAREGANRLKLMESILDQVGTLLIRAKGLAIRMANDTMTAEDRRVGAQELERTLEQVVSLANTKAGEQYLFSGTNVTRPPFHFTDPKLNPGSVAYLGNHRSETVQQGFSPRQREAGLMPVTEAGDRILGDSAADPFGNKPLPVMRRFLLGLLSNDQPQITRSIDELDRTIHSVTERAAVLGTRERAIRTTVDRLEKYTISQKTLKSQNEDVDVPKAVSKLALNQNFLALSTKASRDILRNTQNVLFS</sequence>
<dbReference type="Gene3D" id="1.20.1330.10">
    <property type="entry name" value="f41 fragment of flagellin, N-terminal domain"/>
    <property type="match status" value="1"/>
</dbReference>
<dbReference type="PANTHER" id="PTHR42792">
    <property type="entry name" value="FLAGELLIN"/>
    <property type="match status" value="1"/>
</dbReference>
<accession>A0A059Y0X3</accession>
<keyword evidence="2" id="KW-0969">Cilium</keyword>
<dbReference type="Pfam" id="PF00669">
    <property type="entry name" value="Flagellin_N"/>
    <property type="match status" value="1"/>
</dbReference>